<keyword evidence="3" id="KW-0732">Signal</keyword>
<reference evidence="4 5" key="1">
    <citation type="submission" date="2024-05" db="EMBL/GenBank/DDBJ databases">
        <title>A high-quality chromosomal-level genome assembly of Topmouth culter (Culter alburnus).</title>
        <authorList>
            <person name="Zhao H."/>
        </authorList>
    </citation>
    <scope>NUCLEOTIDE SEQUENCE [LARGE SCALE GENOMIC DNA]</scope>
    <source>
        <strain evidence="4">CATC2023</strain>
        <tissue evidence="4">Muscle</tissue>
    </source>
</reference>
<keyword evidence="2" id="KW-0472">Membrane</keyword>
<feature type="compositionally biased region" description="Low complexity" evidence="1">
    <location>
        <begin position="278"/>
        <end position="302"/>
    </location>
</feature>
<feature type="region of interest" description="Disordered" evidence="1">
    <location>
        <begin position="395"/>
        <end position="415"/>
    </location>
</feature>
<evidence type="ECO:0000313" key="5">
    <source>
        <dbReference type="Proteomes" id="UP001479290"/>
    </source>
</evidence>
<evidence type="ECO:0000313" key="4">
    <source>
        <dbReference type="EMBL" id="KAK9966781.1"/>
    </source>
</evidence>
<feature type="chain" id="PRO_5043665689" evidence="3">
    <location>
        <begin position="18"/>
        <end position="446"/>
    </location>
</feature>
<organism evidence="4 5">
    <name type="scientific">Culter alburnus</name>
    <name type="common">Topmouth culter</name>
    <dbReference type="NCBI Taxonomy" id="194366"/>
    <lineage>
        <taxon>Eukaryota</taxon>
        <taxon>Metazoa</taxon>
        <taxon>Chordata</taxon>
        <taxon>Craniata</taxon>
        <taxon>Vertebrata</taxon>
        <taxon>Euteleostomi</taxon>
        <taxon>Actinopterygii</taxon>
        <taxon>Neopterygii</taxon>
        <taxon>Teleostei</taxon>
        <taxon>Ostariophysi</taxon>
        <taxon>Cypriniformes</taxon>
        <taxon>Xenocyprididae</taxon>
        <taxon>Xenocypridinae</taxon>
        <taxon>Culter</taxon>
    </lineage>
</organism>
<evidence type="ECO:0000256" key="1">
    <source>
        <dbReference type="SAM" id="MobiDB-lite"/>
    </source>
</evidence>
<name>A0AAW1ZZ59_CULAL</name>
<feature type="transmembrane region" description="Helical" evidence="2">
    <location>
        <begin position="329"/>
        <end position="353"/>
    </location>
</feature>
<sequence>MELFIFIAFLLLMEVQSYKSPAVKVSPEVISESSSVKMNCETPAGVTVKQCHFYSNREKEKNIKVRRSCELDLTGAEVLIWAAVKSPASVNINCFYTIHEHGIDKPSSHSPDATVTVLGSLQKPIISYNDDDVQPIISCEIPLSVRADFNCSLYTEDGRLHRRVSQKSQSGDHYFMFYLSHSELFTRSENSQLSCDYSLNTEPEIRSPRSDTYTIRVSTTDTHVKTAKKTSLPSMSTSEMHSTVDLHSRSNWPTSTSEETTLSTAATTAHVTDMTTYSLSKSNPPTSTTKETTFSTTSTQKTSQRDTKISITAAVSTTETPESTRTVTWFIVLVFTSVGVILTGFICLGCFACKSSFQINKMRSIRSDVPSQGIGMSSAEIYSLITSEPVTSQPISVGLKHPDSHQDNTPDPTATSSFIMAENAIYQPSGVLVNKQRKKGNTKENE</sequence>
<feature type="compositionally biased region" description="Polar residues" evidence="1">
    <location>
        <begin position="229"/>
        <end position="241"/>
    </location>
</feature>
<accession>A0AAW1ZZ59</accession>
<evidence type="ECO:0000256" key="3">
    <source>
        <dbReference type="SAM" id="SignalP"/>
    </source>
</evidence>
<feature type="signal peptide" evidence="3">
    <location>
        <begin position="1"/>
        <end position="17"/>
    </location>
</feature>
<keyword evidence="2" id="KW-1133">Transmembrane helix</keyword>
<comment type="caution">
    <text evidence="4">The sequence shown here is derived from an EMBL/GenBank/DDBJ whole genome shotgun (WGS) entry which is preliminary data.</text>
</comment>
<protein>
    <submittedName>
        <fullName evidence="4">Uncharacterized protein</fullName>
    </submittedName>
</protein>
<dbReference type="EMBL" id="JAWDJR010000011">
    <property type="protein sequence ID" value="KAK9966781.1"/>
    <property type="molecule type" value="Genomic_DNA"/>
</dbReference>
<keyword evidence="5" id="KW-1185">Reference proteome</keyword>
<feature type="region of interest" description="Disordered" evidence="1">
    <location>
        <begin position="220"/>
        <end position="264"/>
    </location>
</feature>
<evidence type="ECO:0000256" key="2">
    <source>
        <dbReference type="SAM" id="Phobius"/>
    </source>
</evidence>
<dbReference type="Proteomes" id="UP001479290">
    <property type="component" value="Unassembled WGS sequence"/>
</dbReference>
<feature type="region of interest" description="Disordered" evidence="1">
    <location>
        <begin position="276"/>
        <end position="303"/>
    </location>
</feature>
<gene>
    <name evidence="4" type="ORF">ABG768_003873</name>
</gene>
<proteinExistence type="predicted"/>
<keyword evidence="2" id="KW-0812">Transmembrane</keyword>
<feature type="non-terminal residue" evidence="4">
    <location>
        <position position="446"/>
    </location>
</feature>
<feature type="compositionally biased region" description="Low complexity" evidence="1">
    <location>
        <begin position="254"/>
        <end position="264"/>
    </location>
</feature>
<dbReference type="AlphaFoldDB" id="A0AAW1ZZ59"/>